<dbReference type="EMBL" id="CP036339">
    <property type="protein sequence ID" value="QDT71727.1"/>
    <property type="molecule type" value="Genomic_DNA"/>
</dbReference>
<evidence type="ECO:0000313" key="3">
    <source>
        <dbReference type="Proteomes" id="UP000317909"/>
    </source>
</evidence>
<evidence type="ECO:0000313" key="2">
    <source>
        <dbReference type="EMBL" id="QDT71727.1"/>
    </source>
</evidence>
<feature type="chain" id="PRO_5021886055" evidence="1">
    <location>
        <begin position="23"/>
        <end position="155"/>
    </location>
</feature>
<gene>
    <name evidence="2" type="ORF">I41_08870</name>
</gene>
<organism evidence="2 3">
    <name type="scientific">Lacipirellula limnantheis</name>
    <dbReference type="NCBI Taxonomy" id="2528024"/>
    <lineage>
        <taxon>Bacteria</taxon>
        <taxon>Pseudomonadati</taxon>
        <taxon>Planctomycetota</taxon>
        <taxon>Planctomycetia</taxon>
        <taxon>Pirellulales</taxon>
        <taxon>Lacipirellulaceae</taxon>
        <taxon>Lacipirellula</taxon>
    </lineage>
</organism>
<dbReference type="AlphaFoldDB" id="A0A517TTM9"/>
<dbReference type="KEGG" id="llh:I41_08870"/>
<dbReference type="RefSeq" id="WP_145431227.1">
    <property type="nucleotide sequence ID" value="NZ_CP036339.1"/>
</dbReference>
<feature type="signal peptide" evidence="1">
    <location>
        <begin position="1"/>
        <end position="22"/>
    </location>
</feature>
<proteinExistence type="predicted"/>
<name>A0A517TTM9_9BACT</name>
<evidence type="ECO:0000256" key="1">
    <source>
        <dbReference type="SAM" id="SignalP"/>
    </source>
</evidence>
<protein>
    <submittedName>
        <fullName evidence="2">YHS domain protein</fullName>
    </submittedName>
</protein>
<dbReference type="Proteomes" id="UP000317909">
    <property type="component" value="Chromosome"/>
</dbReference>
<keyword evidence="1" id="KW-0732">Signal</keyword>
<reference evidence="2 3" key="1">
    <citation type="submission" date="2019-02" db="EMBL/GenBank/DDBJ databases">
        <title>Deep-cultivation of Planctomycetes and their phenomic and genomic characterization uncovers novel biology.</title>
        <authorList>
            <person name="Wiegand S."/>
            <person name="Jogler M."/>
            <person name="Boedeker C."/>
            <person name="Pinto D."/>
            <person name="Vollmers J."/>
            <person name="Rivas-Marin E."/>
            <person name="Kohn T."/>
            <person name="Peeters S.H."/>
            <person name="Heuer A."/>
            <person name="Rast P."/>
            <person name="Oberbeckmann S."/>
            <person name="Bunk B."/>
            <person name="Jeske O."/>
            <person name="Meyerdierks A."/>
            <person name="Storesund J.E."/>
            <person name="Kallscheuer N."/>
            <person name="Luecker S."/>
            <person name="Lage O.M."/>
            <person name="Pohl T."/>
            <person name="Merkel B.J."/>
            <person name="Hornburger P."/>
            <person name="Mueller R.-W."/>
            <person name="Bruemmer F."/>
            <person name="Labrenz M."/>
            <person name="Spormann A.M."/>
            <person name="Op den Camp H."/>
            <person name="Overmann J."/>
            <person name="Amann R."/>
            <person name="Jetten M.S.M."/>
            <person name="Mascher T."/>
            <person name="Medema M.H."/>
            <person name="Devos D.P."/>
            <person name="Kaster A.-K."/>
            <person name="Ovreas L."/>
            <person name="Rohde M."/>
            <person name="Galperin M.Y."/>
            <person name="Jogler C."/>
        </authorList>
    </citation>
    <scope>NUCLEOTIDE SEQUENCE [LARGE SCALE GENOMIC DNA]</scope>
    <source>
        <strain evidence="2 3">I41</strain>
    </source>
</reference>
<accession>A0A517TTM9</accession>
<keyword evidence="3" id="KW-1185">Reference proteome</keyword>
<sequence length="155" mass="17489" precursor="true">MRYTVRMVTIWMPIATAAIALAALTLRDASPPGLDGYCPVALVEEWRWAHGDSSIVATFEGCRYWFSSDEALTRFRREPVRYTPALAGVDPVLWLDEGRRAPGTRKFGVEYARRIWLFASEQTLHRFVQSPSRYVVLVAKSRGHSASPSKVADDE</sequence>
<dbReference type="OrthoDB" id="244344at2"/>